<dbReference type="Proteomes" id="UP000286288">
    <property type="component" value="Unassembled WGS sequence"/>
</dbReference>
<sequence length="75" mass="8058">MKKNGAGQSLFLALLISMGLFFFVQGKQLIESGASPVIFIAFSAFAGIIGVGVYGLQAIMKQHLRKAMVPIKTKK</sequence>
<evidence type="ECO:0000256" key="1">
    <source>
        <dbReference type="SAM" id="Phobius"/>
    </source>
</evidence>
<reference evidence="2 3" key="1">
    <citation type="submission" date="2018-08" db="EMBL/GenBank/DDBJ databases">
        <title>A genome reference for cultivated species of the human gut microbiota.</title>
        <authorList>
            <person name="Zou Y."/>
            <person name="Xue W."/>
            <person name="Luo G."/>
        </authorList>
    </citation>
    <scope>NUCLEOTIDE SEQUENCE [LARGE SCALE GENOMIC DNA]</scope>
    <source>
        <strain evidence="2 3">AF48-16</strain>
    </source>
</reference>
<comment type="caution">
    <text evidence="2">The sequence shown here is derived from an EMBL/GenBank/DDBJ whole genome shotgun (WGS) entry which is preliminary data.</text>
</comment>
<keyword evidence="1" id="KW-0812">Transmembrane</keyword>
<evidence type="ECO:0000313" key="3">
    <source>
        <dbReference type="Proteomes" id="UP000286288"/>
    </source>
</evidence>
<protein>
    <submittedName>
        <fullName evidence="2">Uncharacterized protein</fullName>
    </submittedName>
</protein>
<feature type="transmembrane region" description="Helical" evidence="1">
    <location>
        <begin position="36"/>
        <end position="56"/>
    </location>
</feature>
<organism evidence="2 3">
    <name type="scientific">Enterococcus casseliflavus</name>
    <name type="common">Enterococcus flavescens</name>
    <dbReference type="NCBI Taxonomy" id="37734"/>
    <lineage>
        <taxon>Bacteria</taxon>
        <taxon>Bacillati</taxon>
        <taxon>Bacillota</taxon>
        <taxon>Bacilli</taxon>
        <taxon>Lactobacillales</taxon>
        <taxon>Enterococcaceae</taxon>
        <taxon>Enterococcus</taxon>
    </lineage>
</organism>
<keyword evidence="1" id="KW-1133">Transmembrane helix</keyword>
<dbReference type="AlphaFoldDB" id="A0A415EYB9"/>
<proteinExistence type="predicted"/>
<name>A0A415EYB9_ENTCA</name>
<accession>A0A415EYB9</accession>
<evidence type="ECO:0000313" key="2">
    <source>
        <dbReference type="EMBL" id="RHK08273.1"/>
    </source>
</evidence>
<dbReference type="EMBL" id="QRMZ01000001">
    <property type="protein sequence ID" value="RHK08273.1"/>
    <property type="molecule type" value="Genomic_DNA"/>
</dbReference>
<gene>
    <name evidence="2" type="ORF">DW084_00925</name>
</gene>
<keyword evidence="1" id="KW-0472">Membrane</keyword>